<evidence type="ECO:0000313" key="2">
    <source>
        <dbReference type="EMBL" id="KZX21999.1"/>
    </source>
</evidence>
<proteinExistence type="predicted"/>
<evidence type="ECO:0000313" key="3">
    <source>
        <dbReference type="Proteomes" id="UP000076717"/>
    </source>
</evidence>
<accession>A0A162GJ27</accession>
<feature type="region of interest" description="Disordered" evidence="1">
    <location>
        <begin position="182"/>
        <end position="255"/>
    </location>
</feature>
<organism evidence="2 3">
    <name type="scientific">Rathayibacter tanaceti</name>
    <dbReference type="NCBI Taxonomy" id="1671680"/>
    <lineage>
        <taxon>Bacteria</taxon>
        <taxon>Bacillati</taxon>
        <taxon>Actinomycetota</taxon>
        <taxon>Actinomycetes</taxon>
        <taxon>Micrococcales</taxon>
        <taxon>Microbacteriaceae</taxon>
        <taxon>Rathayibacter</taxon>
    </lineage>
</organism>
<dbReference type="AlphaFoldDB" id="A0A162GJ27"/>
<comment type="caution">
    <text evidence="2">The sequence shown here is derived from an EMBL/GenBank/DDBJ whole genome shotgun (WGS) entry which is preliminary data.</text>
</comment>
<dbReference type="Proteomes" id="UP000076717">
    <property type="component" value="Unassembled WGS sequence"/>
</dbReference>
<feature type="compositionally biased region" description="Basic and acidic residues" evidence="1">
    <location>
        <begin position="211"/>
        <end position="226"/>
    </location>
</feature>
<feature type="compositionally biased region" description="Low complexity" evidence="1">
    <location>
        <begin position="231"/>
        <end position="242"/>
    </location>
</feature>
<dbReference type="EMBL" id="LIIN01000018">
    <property type="protein sequence ID" value="KZX21999.1"/>
    <property type="molecule type" value="Genomic_DNA"/>
</dbReference>
<feature type="region of interest" description="Disordered" evidence="1">
    <location>
        <begin position="60"/>
        <end position="93"/>
    </location>
</feature>
<reference evidence="2 3" key="1">
    <citation type="submission" date="2015-08" db="EMBL/GenBank/DDBJ databases">
        <title>Draft Genome Sequence of Rathayibacter sp. Strain VKM Ac-2596 Isolated from Leaf Gall Induced by Plant-Parasitic Nematodes.</title>
        <authorList>
            <person name="Vasilenko O.V."/>
            <person name="Starodumova I.P."/>
            <person name="Tarlachkov S.V."/>
            <person name="Dorofeeva L.V."/>
            <person name="Evtushenko L.I."/>
        </authorList>
    </citation>
    <scope>NUCLEOTIDE SEQUENCE [LARGE SCALE GENOMIC DNA]</scope>
    <source>
        <strain evidence="2 3">VKM Ac-2596</strain>
    </source>
</reference>
<name>A0A162GJ27_9MICO</name>
<keyword evidence="3" id="KW-1185">Reference proteome</keyword>
<evidence type="ECO:0000256" key="1">
    <source>
        <dbReference type="SAM" id="MobiDB-lite"/>
    </source>
</evidence>
<protein>
    <submittedName>
        <fullName evidence="2">Uncharacterized protein</fullName>
    </submittedName>
</protein>
<sequence length="255" mass="27862">MALGPEQPHRLEQARVVLVRPRARRIEHEVLARTEVGPEALGVHAQVRHVDPLLRYPQQLDDPALGERTDGDHGVRAPRRGLIGDPAEDALDPREEVRQIAVLEVEQHLHVTLTAGGIGQGYREGEVQHGLAAEPPTQAPRAQQPLEHPDRATAMAGSALHPLGDDLGHSLAEAARVLGDQSLDGEPLLPRPRDQEARQRTGVGLAAAHPARIDGEHSERDGERFRHGVQSCPSRARIPAAPRRSRWPLTPVGRM</sequence>
<feature type="compositionally biased region" description="Basic and acidic residues" evidence="1">
    <location>
        <begin position="65"/>
        <end position="75"/>
    </location>
</feature>
<gene>
    <name evidence="2" type="ORF">ACH61_00853</name>
</gene>